<reference evidence="8 9" key="1">
    <citation type="submission" date="2018-06" db="EMBL/GenBank/DDBJ databases">
        <title>Genomic Encyclopedia of Archaeal and Bacterial Type Strains, Phase II (KMG-II): from individual species to whole genera.</title>
        <authorList>
            <person name="Goeker M."/>
        </authorList>
    </citation>
    <scope>NUCLEOTIDE SEQUENCE [LARGE SCALE GENOMIC DNA]</scope>
    <source>
        <strain evidence="8 9">DSM 24525</strain>
    </source>
</reference>
<evidence type="ECO:0000256" key="3">
    <source>
        <dbReference type="ARBA" id="ARBA00023239"/>
    </source>
</evidence>
<evidence type="ECO:0000256" key="5">
    <source>
        <dbReference type="ARBA" id="ARBA00030918"/>
    </source>
</evidence>
<name>A0A2W7KFX3_9PROT</name>
<dbReference type="EC" id="4.2.2.n1" evidence="2"/>
<keyword evidence="3" id="KW-0456">Lyase</keyword>
<evidence type="ECO:0000256" key="4">
    <source>
        <dbReference type="ARBA" id="ARBA00023316"/>
    </source>
</evidence>
<dbReference type="GO" id="GO:0009253">
    <property type="term" value="P:peptidoglycan catabolic process"/>
    <property type="evidence" value="ECO:0007669"/>
    <property type="project" value="TreeGrafter"/>
</dbReference>
<dbReference type="CDD" id="cd14485">
    <property type="entry name" value="mltA_like_LT_A"/>
    <property type="match status" value="1"/>
</dbReference>
<feature type="domain" description="Lytic transglycosylase MltA" evidence="7">
    <location>
        <begin position="108"/>
        <end position="305"/>
    </location>
</feature>
<dbReference type="SMART" id="SM00925">
    <property type="entry name" value="MltA"/>
    <property type="match status" value="1"/>
</dbReference>
<dbReference type="InterPro" id="IPR010611">
    <property type="entry name" value="3D_dom"/>
</dbReference>
<dbReference type="GO" id="GO:0071555">
    <property type="term" value="P:cell wall organization"/>
    <property type="evidence" value="ECO:0007669"/>
    <property type="project" value="UniProtKB-KW"/>
</dbReference>
<dbReference type="PANTHER" id="PTHR30124">
    <property type="entry name" value="MEMBRANE-BOUND LYTIC MUREIN TRANSGLYCOSYLASE A"/>
    <property type="match status" value="1"/>
</dbReference>
<feature type="compositionally biased region" description="Low complexity" evidence="6">
    <location>
        <begin position="123"/>
        <end position="138"/>
    </location>
</feature>
<accession>A0A2W7KFX3</accession>
<gene>
    <name evidence="8" type="ORF">C8P66_10966</name>
</gene>
<dbReference type="InterPro" id="IPR005300">
    <property type="entry name" value="MltA_B"/>
</dbReference>
<dbReference type="EMBL" id="QKYU01000009">
    <property type="protein sequence ID" value="PZW46569.1"/>
    <property type="molecule type" value="Genomic_DNA"/>
</dbReference>
<protein>
    <recommendedName>
        <fullName evidence="2">peptidoglycan lytic exotransglycosylase</fullName>
        <ecNumber evidence="2">4.2.2.n1</ecNumber>
    </recommendedName>
    <alternativeName>
        <fullName evidence="5">Murein hydrolase A</fullName>
    </alternativeName>
</protein>
<proteinExistence type="predicted"/>
<evidence type="ECO:0000256" key="6">
    <source>
        <dbReference type="SAM" id="MobiDB-lite"/>
    </source>
</evidence>
<dbReference type="PIRSF" id="PIRSF019422">
    <property type="entry name" value="MltA"/>
    <property type="match status" value="1"/>
</dbReference>
<dbReference type="CDD" id="cd14668">
    <property type="entry name" value="mlta_B"/>
    <property type="match status" value="1"/>
</dbReference>
<evidence type="ECO:0000256" key="2">
    <source>
        <dbReference type="ARBA" id="ARBA00012587"/>
    </source>
</evidence>
<dbReference type="InterPro" id="IPR026044">
    <property type="entry name" value="MltA"/>
</dbReference>
<dbReference type="InterPro" id="IPR036908">
    <property type="entry name" value="RlpA-like_sf"/>
</dbReference>
<organism evidence="8 9">
    <name type="scientific">Humitalea rosea</name>
    <dbReference type="NCBI Taxonomy" id="990373"/>
    <lineage>
        <taxon>Bacteria</taxon>
        <taxon>Pseudomonadati</taxon>
        <taxon>Pseudomonadota</taxon>
        <taxon>Alphaproteobacteria</taxon>
        <taxon>Acetobacterales</taxon>
        <taxon>Roseomonadaceae</taxon>
        <taxon>Humitalea</taxon>
    </lineage>
</organism>
<keyword evidence="9" id="KW-1185">Reference proteome</keyword>
<dbReference type="GO" id="GO:0009254">
    <property type="term" value="P:peptidoglycan turnover"/>
    <property type="evidence" value="ECO:0007669"/>
    <property type="project" value="InterPro"/>
</dbReference>
<feature type="region of interest" description="Disordered" evidence="6">
    <location>
        <begin position="123"/>
        <end position="142"/>
    </location>
</feature>
<dbReference type="Pfam" id="PF06725">
    <property type="entry name" value="3D"/>
    <property type="match status" value="1"/>
</dbReference>
<keyword evidence="4" id="KW-0961">Cell wall biogenesis/degradation</keyword>
<dbReference type="GO" id="GO:0019867">
    <property type="term" value="C:outer membrane"/>
    <property type="evidence" value="ECO:0007669"/>
    <property type="project" value="InterPro"/>
</dbReference>
<evidence type="ECO:0000256" key="1">
    <source>
        <dbReference type="ARBA" id="ARBA00001420"/>
    </source>
</evidence>
<evidence type="ECO:0000313" key="8">
    <source>
        <dbReference type="EMBL" id="PZW46569.1"/>
    </source>
</evidence>
<dbReference type="SUPFAM" id="SSF50685">
    <property type="entry name" value="Barwin-like endoglucanases"/>
    <property type="match status" value="1"/>
</dbReference>
<evidence type="ECO:0000313" key="9">
    <source>
        <dbReference type="Proteomes" id="UP000249688"/>
    </source>
</evidence>
<dbReference type="Proteomes" id="UP000249688">
    <property type="component" value="Unassembled WGS sequence"/>
</dbReference>
<comment type="caution">
    <text evidence="8">The sequence shown here is derived from an EMBL/GenBank/DDBJ whole genome shotgun (WGS) entry which is preliminary data.</text>
</comment>
<dbReference type="Gene3D" id="2.40.240.50">
    <property type="entry name" value="Barwin-like endoglucanases"/>
    <property type="match status" value="1"/>
</dbReference>
<evidence type="ECO:0000259" key="7">
    <source>
        <dbReference type="SMART" id="SM00925"/>
    </source>
</evidence>
<dbReference type="GO" id="GO:0008933">
    <property type="term" value="F:peptidoglycan lytic transglycosylase activity"/>
    <property type="evidence" value="ECO:0007669"/>
    <property type="project" value="TreeGrafter"/>
</dbReference>
<dbReference type="Gene3D" id="2.40.40.10">
    <property type="entry name" value="RlpA-like domain"/>
    <property type="match status" value="2"/>
</dbReference>
<comment type="catalytic activity">
    <reaction evidence="1">
        <text>Exolytic cleavage of the (1-&gt;4)-beta-glycosidic linkage between N-acetylmuramic acid (MurNAc) and N-acetylglucosamine (GlcNAc) residues in peptidoglycan, from either the reducing or the non-reducing ends of the peptidoglycan chains, with concomitant formation of a 1,6-anhydrobond in the MurNAc residue.</text>
        <dbReference type="EC" id="4.2.2.n1"/>
    </reaction>
</comment>
<dbReference type="PANTHER" id="PTHR30124:SF0">
    <property type="entry name" value="MEMBRANE-BOUND LYTIC MUREIN TRANSGLYCOSYLASE A"/>
    <property type="match status" value="1"/>
</dbReference>
<sequence length="410" mass="43690">MPGWAEDAPGKVVDALLASCLAWSRWPAERSLLPDPSTRGANPEHWRPFCEAALALDREQPRPHLSRRGAPDIASARARDAAFRALFEARLVAMPLGAGLLTGYYEPVLRGSRVRDDEHRTPLLARPRPADPATPASAVLPQPGSWPGFRRVSITGQPLPGATARHEEGAEPWPQPEPLIATAGHGLPAVTPLTGPLLPTRGEIAAGALAGRGLELAYLANPADAFFLHIQGSGRVELPDGKVLRLGYAAQNGHRYIPIGRVMISRGLIAREAMSMQAIRDWLSTAPEAEAGAMMAENPSYIFFRELEGLRPDQGPPGSLGVPLTPGRSLAVDRTQIPLGAPVFIAGRDPVSGEALNRLTLAQDTGGAIRGRARGDLFWGWGDAAGAVAGRARDEARFWLLLPNEVAAAP</sequence>
<dbReference type="Pfam" id="PF03562">
    <property type="entry name" value="MltA"/>
    <property type="match status" value="2"/>
</dbReference>
<dbReference type="GO" id="GO:0004553">
    <property type="term" value="F:hydrolase activity, hydrolyzing O-glycosyl compounds"/>
    <property type="evidence" value="ECO:0007669"/>
    <property type="project" value="InterPro"/>
</dbReference>
<dbReference type="AlphaFoldDB" id="A0A2W7KFX3"/>